<reference evidence="6 7" key="1">
    <citation type="submission" date="2018-02" db="EMBL/GenBank/DDBJ databases">
        <title>Draft Genome of Achromobacter spanius stain 6.</title>
        <authorList>
            <person name="Gunasekera T.S."/>
            <person name="Radwan O."/>
            <person name="Ruiz O.N."/>
        </authorList>
    </citation>
    <scope>NUCLEOTIDE SEQUENCE [LARGE SCALE GENOMIC DNA]</scope>
    <source>
        <strain evidence="6 7">6</strain>
    </source>
</reference>
<protein>
    <submittedName>
        <fullName evidence="6">NAD-dependent succinate-semialdehyde dehydrogenase</fullName>
    </submittedName>
</protein>
<evidence type="ECO:0000313" key="7">
    <source>
        <dbReference type="Proteomes" id="UP000239990"/>
    </source>
</evidence>
<dbReference type="InterPro" id="IPR016161">
    <property type="entry name" value="Ald_DH/histidinol_DH"/>
</dbReference>
<evidence type="ECO:0000256" key="3">
    <source>
        <dbReference type="PROSITE-ProRule" id="PRU10007"/>
    </source>
</evidence>
<dbReference type="GO" id="GO:0005829">
    <property type="term" value="C:cytosol"/>
    <property type="evidence" value="ECO:0007669"/>
    <property type="project" value="TreeGrafter"/>
</dbReference>
<dbReference type="FunFam" id="3.40.309.10:FF:000004">
    <property type="entry name" value="Succinate-semialdehyde dehydrogenase I"/>
    <property type="match status" value="1"/>
</dbReference>
<evidence type="ECO:0000256" key="1">
    <source>
        <dbReference type="ARBA" id="ARBA00009986"/>
    </source>
</evidence>
<dbReference type="FunFam" id="3.40.605.10:FF:000026">
    <property type="entry name" value="Aldehyde dehydrogenase, putative"/>
    <property type="match status" value="1"/>
</dbReference>
<dbReference type="RefSeq" id="WP_046804104.1">
    <property type="nucleotide sequence ID" value="NZ_PREU01000007.1"/>
</dbReference>
<dbReference type="Gene3D" id="3.40.309.10">
    <property type="entry name" value="Aldehyde Dehydrogenase, Chain A, domain 2"/>
    <property type="match status" value="1"/>
</dbReference>
<dbReference type="OrthoDB" id="6187633at2"/>
<dbReference type="AlphaFoldDB" id="A0A2S5GQ23"/>
<sequence>MTALTHPLSRPDLLRDACYIDGKWVGAGNGASIPVDNPSTGKTIVSVPKLGRKETEQAIASAQAALPAWSAKTGKERAAILLKWSQLMMQNQQDLAAIMTSEQGKPVTEAAGEIAYAASFLEWFAEEAKRIDGDVLQSPKAGQRLLALKQPIGVTAAITPWNFPAAMITRKVGPALAAGCTMVVKPAQQTPLTALALAVLAEEAGVPAGVFHVITGSSRDIGAALCESDVVRKLSFTGSTEVGRTLMEQCAPTIKKLSLELGGNAPFIVFDDADLDRAVDGILASKYRNAGQTCVCANRIYVQAGVYEEIATRLVAKVNAMKVGDGFEDGVTQGPLIDTNAIEKVQEHIADATSHGAKVIAGGKPHALGGTFFEPTVVRDVTQSMRFATEETFGPVAPLFRFETEEEVIGMANDTIFGLAAYFFTRDYARIWRVSEALEYGIVGINTGLISNEVGPFGGVKQSGLGREGSKYGIEEYLEIKYLCVDLGA</sequence>
<evidence type="ECO:0000259" key="5">
    <source>
        <dbReference type="Pfam" id="PF00171"/>
    </source>
</evidence>
<dbReference type="EMBL" id="PREU01000007">
    <property type="protein sequence ID" value="PPA74951.1"/>
    <property type="molecule type" value="Genomic_DNA"/>
</dbReference>
<gene>
    <name evidence="6" type="ORF">C4E15_16430</name>
</gene>
<feature type="active site" evidence="3">
    <location>
        <position position="260"/>
    </location>
</feature>
<feature type="domain" description="Aldehyde dehydrogenase" evidence="5">
    <location>
        <begin position="24"/>
        <end position="482"/>
    </location>
</feature>
<dbReference type="PANTHER" id="PTHR43353:SF5">
    <property type="entry name" value="SUCCINATE-SEMIALDEHYDE DEHYDROGENASE, MITOCHONDRIAL"/>
    <property type="match status" value="1"/>
</dbReference>
<evidence type="ECO:0000256" key="2">
    <source>
        <dbReference type="ARBA" id="ARBA00023002"/>
    </source>
</evidence>
<accession>A0A2S5GQ23</accession>
<dbReference type="InterPro" id="IPR029510">
    <property type="entry name" value="Ald_DH_CS_GLU"/>
</dbReference>
<evidence type="ECO:0000313" key="6">
    <source>
        <dbReference type="EMBL" id="PPA74951.1"/>
    </source>
</evidence>
<evidence type="ECO:0000256" key="4">
    <source>
        <dbReference type="RuleBase" id="RU003345"/>
    </source>
</evidence>
<dbReference type="GO" id="GO:0009450">
    <property type="term" value="P:gamma-aminobutyric acid catabolic process"/>
    <property type="evidence" value="ECO:0007669"/>
    <property type="project" value="InterPro"/>
</dbReference>
<dbReference type="InterPro" id="IPR016160">
    <property type="entry name" value="Ald_DH_CS_CYS"/>
</dbReference>
<dbReference type="InterPro" id="IPR016163">
    <property type="entry name" value="Ald_DH_C"/>
</dbReference>
<comment type="caution">
    <text evidence="6">The sequence shown here is derived from an EMBL/GenBank/DDBJ whole genome shotgun (WGS) entry which is preliminary data.</text>
</comment>
<proteinExistence type="inferred from homology"/>
<dbReference type="PROSITE" id="PS00070">
    <property type="entry name" value="ALDEHYDE_DEHYDR_CYS"/>
    <property type="match status" value="1"/>
</dbReference>
<dbReference type="CDD" id="cd07103">
    <property type="entry name" value="ALDH_F5_SSADH_GabD"/>
    <property type="match status" value="1"/>
</dbReference>
<dbReference type="Proteomes" id="UP000239990">
    <property type="component" value="Unassembled WGS sequence"/>
</dbReference>
<dbReference type="InterPro" id="IPR050740">
    <property type="entry name" value="Aldehyde_DH_Superfamily"/>
</dbReference>
<comment type="similarity">
    <text evidence="1 4">Belongs to the aldehyde dehydrogenase family.</text>
</comment>
<dbReference type="InterPro" id="IPR010102">
    <property type="entry name" value="Succ_semiAld_DH"/>
</dbReference>
<dbReference type="Gene3D" id="3.40.605.10">
    <property type="entry name" value="Aldehyde Dehydrogenase, Chain A, domain 1"/>
    <property type="match status" value="1"/>
</dbReference>
<dbReference type="InterPro" id="IPR016162">
    <property type="entry name" value="Ald_DH_N"/>
</dbReference>
<keyword evidence="2 4" id="KW-0560">Oxidoreductase</keyword>
<name>A0A2S5GQ23_9BURK</name>
<dbReference type="FunFam" id="3.40.605.10:FF:000005">
    <property type="entry name" value="Succinate-semialdehyde dehydrogenase I"/>
    <property type="match status" value="1"/>
</dbReference>
<dbReference type="InterPro" id="IPR015590">
    <property type="entry name" value="Aldehyde_DH_dom"/>
</dbReference>
<dbReference type="SUPFAM" id="SSF53720">
    <property type="entry name" value="ALDH-like"/>
    <property type="match status" value="1"/>
</dbReference>
<dbReference type="Pfam" id="PF00171">
    <property type="entry name" value="Aldedh"/>
    <property type="match status" value="1"/>
</dbReference>
<dbReference type="PANTHER" id="PTHR43353">
    <property type="entry name" value="SUCCINATE-SEMIALDEHYDE DEHYDROGENASE, MITOCHONDRIAL"/>
    <property type="match status" value="1"/>
</dbReference>
<dbReference type="PROSITE" id="PS00687">
    <property type="entry name" value="ALDEHYDE_DEHYDR_GLU"/>
    <property type="match status" value="1"/>
</dbReference>
<organism evidence="6 7">
    <name type="scientific">Achromobacter spanius</name>
    <dbReference type="NCBI Taxonomy" id="217203"/>
    <lineage>
        <taxon>Bacteria</taxon>
        <taxon>Pseudomonadati</taxon>
        <taxon>Pseudomonadota</taxon>
        <taxon>Betaproteobacteria</taxon>
        <taxon>Burkholderiales</taxon>
        <taxon>Alcaligenaceae</taxon>
        <taxon>Achromobacter</taxon>
    </lineage>
</organism>
<dbReference type="NCBIfam" id="TIGR01780">
    <property type="entry name" value="SSADH"/>
    <property type="match status" value="1"/>
</dbReference>
<dbReference type="GO" id="GO:0004777">
    <property type="term" value="F:succinate-semialdehyde dehydrogenase (NAD+) activity"/>
    <property type="evidence" value="ECO:0007669"/>
    <property type="project" value="TreeGrafter"/>
</dbReference>